<dbReference type="OrthoDB" id="9807137at2"/>
<accession>A0A5P1X191</accession>
<dbReference type="Gene3D" id="3.40.50.880">
    <property type="match status" value="1"/>
</dbReference>
<keyword evidence="2" id="KW-0315">Glutamine amidotransferase</keyword>
<dbReference type="InterPro" id="IPR044992">
    <property type="entry name" value="ChyE-like"/>
</dbReference>
<dbReference type="EMBL" id="CP043939">
    <property type="protein sequence ID" value="QER67670.1"/>
    <property type="molecule type" value="Genomic_DNA"/>
</dbReference>
<dbReference type="InterPro" id="IPR017926">
    <property type="entry name" value="GATASE"/>
</dbReference>
<dbReference type="GO" id="GO:0005829">
    <property type="term" value="C:cytosol"/>
    <property type="evidence" value="ECO:0007669"/>
    <property type="project" value="TreeGrafter"/>
</dbReference>
<dbReference type="Proteomes" id="UP000325295">
    <property type="component" value="Chromosome"/>
</dbReference>
<evidence type="ECO:0000313" key="2">
    <source>
        <dbReference type="EMBL" id="QER67670.1"/>
    </source>
</evidence>
<evidence type="ECO:0000313" key="3">
    <source>
        <dbReference type="Proteomes" id="UP000325295"/>
    </source>
</evidence>
<dbReference type="KEGG" id="lnn:F0161_07215"/>
<protein>
    <submittedName>
        <fullName evidence="2">Type 1 glutamine amidotransferase</fullName>
    </submittedName>
</protein>
<dbReference type="RefSeq" id="WP_150204191.1">
    <property type="nucleotide sequence ID" value="NZ_CP043939.1"/>
</dbReference>
<organism evidence="2 3">
    <name type="scientific">Paucilactobacillus nenjiangensis</name>
    <dbReference type="NCBI Taxonomy" id="1296540"/>
    <lineage>
        <taxon>Bacteria</taxon>
        <taxon>Bacillati</taxon>
        <taxon>Bacillota</taxon>
        <taxon>Bacilli</taxon>
        <taxon>Lactobacillales</taxon>
        <taxon>Lactobacillaceae</taxon>
        <taxon>Paucilactobacillus</taxon>
    </lineage>
</organism>
<keyword evidence="2" id="KW-0808">Transferase</keyword>
<dbReference type="Pfam" id="PF00117">
    <property type="entry name" value="GATase"/>
    <property type="match status" value="1"/>
</dbReference>
<dbReference type="FunFam" id="3.40.50.880:FF:000033">
    <property type="entry name" value="Glutamine amidotransferase class-I"/>
    <property type="match status" value="1"/>
</dbReference>
<proteinExistence type="predicted"/>
<reference evidence="2 3" key="1">
    <citation type="submission" date="2019-09" db="EMBL/GenBank/DDBJ databases">
        <title>Complete Genome Sequence of Lactobacillus nenjiangensis SH-Y15, isolated from sauerkraut.</title>
        <authorList>
            <person name="Yang H."/>
        </authorList>
    </citation>
    <scope>NUCLEOTIDE SEQUENCE [LARGE SCALE GENOMIC DNA]</scope>
    <source>
        <strain evidence="2 3">SH-Y15</strain>
    </source>
</reference>
<sequence length="221" mass="24970">MRINVLQHTPNEGPGYIQAWAHEHGYELYIYHPYQFGIFPTAESTDMLVVLGGPMSVNDDTDWIKTERKLIKQLIDNDTPIFGACFGAQQIAKTLGYQVIIGAAKEVGWAPVTKQTDVIPGIPAQLEVLHWHQEVFQIPEEATLLFSSKAVKNQGFVMNHRIVGLQFHFEPTIDNVREMVVNDAEYLTDSIFKQSATDVLSRELPSQNKKVLDSILDYISK</sequence>
<dbReference type="CDD" id="cd01741">
    <property type="entry name" value="GATase1_1"/>
    <property type="match status" value="1"/>
</dbReference>
<dbReference type="SUPFAM" id="SSF52317">
    <property type="entry name" value="Class I glutamine amidotransferase-like"/>
    <property type="match status" value="1"/>
</dbReference>
<gene>
    <name evidence="2" type="ORF">F0161_07215</name>
</gene>
<dbReference type="PANTHER" id="PTHR42695:SF5">
    <property type="entry name" value="GLUTAMINE AMIDOTRANSFERASE YLR126C-RELATED"/>
    <property type="match status" value="1"/>
</dbReference>
<keyword evidence="3" id="KW-1185">Reference proteome</keyword>
<dbReference type="PANTHER" id="PTHR42695">
    <property type="entry name" value="GLUTAMINE AMIDOTRANSFERASE YLR126C-RELATED"/>
    <property type="match status" value="1"/>
</dbReference>
<dbReference type="InterPro" id="IPR029062">
    <property type="entry name" value="Class_I_gatase-like"/>
</dbReference>
<dbReference type="PROSITE" id="PS51273">
    <property type="entry name" value="GATASE_TYPE_1"/>
    <property type="match status" value="1"/>
</dbReference>
<evidence type="ECO:0000259" key="1">
    <source>
        <dbReference type="Pfam" id="PF00117"/>
    </source>
</evidence>
<feature type="domain" description="Glutamine amidotransferase" evidence="1">
    <location>
        <begin position="42"/>
        <end position="172"/>
    </location>
</feature>
<dbReference type="AlphaFoldDB" id="A0A5P1X191"/>
<name>A0A5P1X191_9LACO</name>
<dbReference type="GO" id="GO:0016740">
    <property type="term" value="F:transferase activity"/>
    <property type="evidence" value="ECO:0007669"/>
    <property type="project" value="UniProtKB-KW"/>
</dbReference>